<dbReference type="Proteomes" id="UP000016605">
    <property type="component" value="Unassembled WGS sequence"/>
</dbReference>
<dbReference type="PROSITE" id="PS51257">
    <property type="entry name" value="PROKAR_LIPOPROTEIN"/>
    <property type="match status" value="1"/>
</dbReference>
<dbReference type="EMBL" id="AWVQ01000599">
    <property type="protein sequence ID" value="ERK69786.1"/>
    <property type="molecule type" value="Genomic_DNA"/>
</dbReference>
<feature type="signal peptide" evidence="2">
    <location>
        <begin position="1"/>
        <end position="28"/>
    </location>
</feature>
<protein>
    <recommendedName>
        <fullName evidence="5">DUF732 domain-containing protein</fullName>
    </recommendedName>
</protein>
<keyword evidence="2" id="KW-0732">Signal</keyword>
<name>U2RLN2_LEIAQ</name>
<feature type="compositionally biased region" description="Polar residues" evidence="1">
    <location>
        <begin position="32"/>
        <end position="63"/>
    </location>
</feature>
<gene>
    <name evidence="3" type="ORF">N136_03887</name>
</gene>
<evidence type="ECO:0000313" key="4">
    <source>
        <dbReference type="Proteomes" id="UP000016605"/>
    </source>
</evidence>
<organism evidence="3 4">
    <name type="scientific">Leifsonia aquatica ATCC 14665</name>
    <dbReference type="NCBI Taxonomy" id="1358026"/>
    <lineage>
        <taxon>Bacteria</taxon>
        <taxon>Bacillati</taxon>
        <taxon>Actinomycetota</taxon>
        <taxon>Actinomycetes</taxon>
        <taxon>Micrococcales</taxon>
        <taxon>Microbacteriaceae</taxon>
        <taxon>Leifsonia</taxon>
    </lineage>
</organism>
<evidence type="ECO:0000256" key="2">
    <source>
        <dbReference type="SAM" id="SignalP"/>
    </source>
</evidence>
<accession>U2RLN2</accession>
<feature type="chain" id="PRO_5004633890" description="DUF732 domain-containing protein" evidence="2">
    <location>
        <begin position="29"/>
        <end position="157"/>
    </location>
</feature>
<evidence type="ECO:0008006" key="5">
    <source>
        <dbReference type="Google" id="ProtNLM"/>
    </source>
</evidence>
<proteinExistence type="predicted"/>
<evidence type="ECO:0000256" key="1">
    <source>
        <dbReference type="SAM" id="MobiDB-lite"/>
    </source>
</evidence>
<dbReference type="AlphaFoldDB" id="U2RLN2"/>
<feature type="region of interest" description="Disordered" evidence="1">
    <location>
        <begin position="24"/>
        <end position="66"/>
    </location>
</feature>
<sequence length="157" mass="15820">MMKRFAGVLAVVLSAAALAGCSASSQPAADGASQTPEYHSIPTTSNRAPDPSLSPQPNDSAVSAQDAPLSQLWALVDSGLRSNGGYADASRPAGTTPQDVADFASAIAARCTPQLTAEQSAHLDALWDDVTAAAASAGTDLTPTVTAYVDQATALCM</sequence>
<reference evidence="3 4" key="1">
    <citation type="submission" date="2013-08" db="EMBL/GenBank/DDBJ databases">
        <authorList>
            <person name="Weinstock G."/>
            <person name="Sodergren E."/>
            <person name="Wylie T."/>
            <person name="Fulton L."/>
            <person name="Fulton R."/>
            <person name="Fronick C."/>
            <person name="O'Laughlin M."/>
            <person name="Godfrey J."/>
            <person name="Miner T."/>
            <person name="Herter B."/>
            <person name="Appelbaum E."/>
            <person name="Cordes M."/>
            <person name="Lek S."/>
            <person name="Wollam A."/>
            <person name="Pepin K.H."/>
            <person name="Palsikar V.B."/>
            <person name="Mitreva M."/>
            <person name="Wilson R.K."/>
        </authorList>
    </citation>
    <scope>NUCLEOTIDE SEQUENCE [LARGE SCALE GENOMIC DNA]</scope>
    <source>
        <strain evidence="3 4">ATCC 14665</strain>
    </source>
</reference>
<dbReference type="HOGENOM" id="CLU_1675691_0_0_11"/>
<dbReference type="PATRIC" id="fig|1358026.3.peg.3232"/>
<comment type="caution">
    <text evidence="3">The sequence shown here is derived from an EMBL/GenBank/DDBJ whole genome shotgun (WGS) entry which is preliminary data.</text>
</comment>
<evidence type="ECO:0000313" key="3">
    <source>
        <dbReference type="EMBL" id="ERK69786.1"/>
    </source>
</evidence>